<evidence type="ECO:0000313" key="2">
    <source>
        <dbReference type="Proteomes" id="UP000005522"/>
    </source>
</evidence>
<organism evidence="1 2">
    <name type="scientific">Acidithiobacillus caldus (strain ATCC 51756 / DSM 8584 / KU)</name>
    <dbReference type="NCBI Taxonomy" id="637389"/>
    <lineage>
        <taxon>Bacteria</taxon>
        <taxon>Pseudomonadati</taxon>
        <taxon>Pseudomonadota</taxon>
        <taxon>Acidithiobacillia</taxon>
        <taxon>Acidithiobacillales</taxon>
        <taxon>Acidithiobacillaceae</taxon>
        <taxon>Acidithiobacillus</taxon>
    </lineage>
</organism>
<proteinExistence type="predicted"/>
<dbReference type="Proteomes" id="UP000005522">
    <property type="component" value="Chromosome"/>
</dbReference>
<protein>
    <submittedName>
        <fullName evidence="1">Uncharacterized protein</fullName>
    </submittedName>
</protein>
<gene>
    <name evidence="1" type="ORF">Acaty_c1389</name>
</gene>
<dbReference type="AlphaFoldDB" id="A0A059ZUL1"/>
<reference evidence="1 2" key="1">
    <citation type="journal article" date="2009" name="J. Bacteriol.">
        <title>Draft genome sequence of the extremely acidophilic bacterium Acidithiobacillus caldus ATCC 51756 reveals metabolic versatility in the genus Acidithiobacillus.</title>
        <authorList>
            <person name="Valdes J."/>
            <person name="Quatrini R."/>
            <person name="Hallberg K."/>
            <person name="Dopson M."/>
            <person name="Valenzuela P.D."/>
            <person name="Holmes D.S."/>
        </authorList>
    </citation>
    <scope>NUCLEOTIDE SEQUENCE [LARGE SCALE GENOMIC DNA]</scope>
    <source>
        <strain evidence="2">ATCC 51756 / DSM 8584 / KU</strain>
    </source>
</reference>
<evidence type="ECO:0000313" key="1">
    <source>
        <dbReference type="EMBL" id="AIA55255.1"/>
    </source>
</evidence>
<sequence>MTVWGGCASWWEQHYFAAGLDPRTACWLAGAMRQNAWLWLDGRRVFLVCCAEC</sequence>
<dbReference type="EMBL" id="CP005986">
    <property type="protein sequence ID" value="AIA55255.1"/>
    <property type="molecule type" value="Genomic_DNA"/>
</dbReference>
<dbReference type="KEGG" id="acz:Acaty_c1389"/>
<name>A0A059ZUL1_ACICK</name>
<dbReference type="HOGENOM" id="CLU_3057462_0_0_6"/>
<accession>A0A059ZUL1</accession>